<sequence length="505" mass="57160">MQTNYQQFLEDAKNYNTIPVIKRFFLDTMTPIQLFHNVKEDACFLLESKDDASPWSRYSFIGLNPLFTLKEEQGTFNVKSKENKVVLNEERFEDAVNKTISYLNPKPLDLPIPFTGGGVGYISYDGISHFERVPVHPANDLNISNFHFVFCELILAYDHTQKELVVLHHVYVEDNEKEELLKEKYETANRTIEELMNVLLKQSEHSGMLQISEDNDENLFEGVRSNFKKEDFMKAVEKVKEYIAAGDVFQTVISQRFEMDITVSALDIYRVLRVINPSPYLFYLKLEDFEVVGSSPEKLVQIYQGEAEIHPIAGTRRRGKTMKEDDELAEELLNDEKERAEHYMLVDLARNDIGRIAKYGTVHVPSLMDIGRFSHVMHIISKVRGMLAEGVSPVEALAASFPAGTVSGAPKVRSMEIIQEIEPTARNLYAGAIGYLGFDGNIDSCITIRSVLIKNQTAFVQAGAGVVADSIPENEWEETRNKAKALIKAISVAENIFSSKEANHA</sequence>
<evidence type="ECO:0000256" key="1">
    <source>
        <dbReference type="ARBA" id="ARBA00001946"/>
    </source>
</evidence>
<dbReference type="NCBIfam" id="TIGR00564">
    <property type="entry name" value="trpE_most"/>
    <property type="match status" value="1"/>
</dbReference>
<comment type="caution">
    <text evidence="18">The sequence shown here is derived from an EMBL/GenBank/DDBJ whole genome shotgun (WGS) entry which is preliminary data.</text>
</comment>
<evidence type="ECO:0000259" key="16">
    <source>
        <dbReference type="Pfam" id="PF00425"/>
    </source>
</evidence>
<organism evidence="18 19">
    <name type="scientific">Bacillus taeanensis</name>
    <dbReference type="NCBI Taxonomy" id="273032"/>
    <lineage>
        <taxon>Bacteria</taxon>
        <taxon>Bacillati</taxon>
        <taxon>Bacillota</taxon>
        <taxon>Bacilli</taxon>
        <taxon>Bacillales</taxon>
        <taxon>Bacillaceae</taxon>
        <taxon>Bacillus</taxon>
    </lineage>
</organism>
<keyword evidence="12 15" id="KW-0456">Lyase</keyword>
<evidence type="ECO:0000256" key="7">
    <source>
        <dbReference type="ARBA" id="ARBA00022605"/>
    </source>
</evidence>
<dbReference type="Pfam" id="PF04715">
    <property type="entry name" value="Anth_synt_I_N"/>
    <property type="match status" value="1"/>
</dbReference>
<keyword evidence="9 15" id="KW-0822">Tryptophan biosynthesis</keyword>
<feature type="domain" description="Anthranilate synthase component I N-terminal" evidence="17">
    <location>
        <begin position="27"/>
        <end position="165"/>
    </location>
</feature>
<keyword evidence="8 15" id="KW-0479">Metal-binding</keyword>
<dbReference type="InterPro" id="IPR005256">
    <property type="entry name" value="Anth_synth_I_PabB"/>
</dbReference>
<feature type="domain" description="Chorismate-utilising enzyme C-terminal" evidence="16">
    <location>
        <begin position="229"/>
        <end position="482"/>
    </location>
</feature>
<evidence type="ECO:0000256" key="13">
    <source>
        <dbReference type="ARBA" id="ARBA00025634"/>
    </source>
</evidence>
<dbReference type="GO" id="GO:0046872">
    <property type="term" value="F:metal ion binding"/>
    <property type="evidence" value="ECO:0007669"/>
    <property type="project" value="UniProtKB-KW"/>
</dbReference>
<proteinExistence type="inferred from homology"/>
<dbReference type="OrthoDB" id="9803598at2"/>
<dbReference type="InterPro" id="IPR006805">
    <property type="entry name" value="Anth_synth_I_N"/>
</dbReference>
<evidence type="ECO:0000256" key="2">
    <source>
        <dbReference type="ARBA" id="ARBA00004873"/>
    </source>
</evidence>
<dbReference type="UniPathway" id="UPA00035">
    <property type="reaction ID" value="UER00040"/>
</dbReference>
<dbReference type="Gene3D" id="3.60.120.10">
    <property type="entry name" value="Anthranilate synthase"/>
    <property type="match status" value="1"/>
</dbReference>
<evidence type="ECO:0000256" key="8">
    <source>
        <dbReference type="ARBA" id="ARBA00022723"/>
    </source>
</evidence>
<dbReference type="RefSeq" id="WP_113805184.1">
    <property type="nucleotide sequence ID" value="NZ_QOCW01000005.1"/>
</dbReference>
<keyword evidence="10 15" id="KW-0460">Magnesium</keyword>
<dbReference type="Proteomes" id="UP000253314">
    <property type="component" value="Unassembled WGS sequence"/>
</dbReference>
<keyword evidence="19" id="KW-1185">Reference proteome</keyword>
<name>A0A366XZR8_9BACI</name>
<dbReference type="AlphaFoldDB" id="A0A366XZR8"/>
<evidence type="ECO:0000313" key="19">
    <source>
        <dbReference type="Proteomes" id="UP000253314"/>
    </source>
</evidence>
<dbReference type="InterPro" id="IPR015890">
    <property type="entry name" value="Chorismate_C"/>
</dbReference>
<dbReference type="Pfam" id="PF00425">
    <property type="entry name" value="Chorismate_bind"/>
    <property type="match status" value="1"/>
</dbReference>
<dbReference type="EMBL" id="QOCW01000005">
    <property type="protein sequence ID" value="RBW70279.1"/>
    <property type="molecule type" value="Genomic_DNA"/>
</dbReference>
<reference evidence="18 19" key="1">
    <citation type="submission" date="2018-07" db="EMBL/GenBank/DDBJ databases">
        <title>Lottiidibacillus patelloidae gen. nov., sp. nov., isolated from the intestinal tract of a marine limpet and the reclassification of B. taeanensis BH030017T, B. algicola KMM 3737T and B. hwajinpoensis SW-72T as genus Lottiidibacillus.</title>
        <authorList>
            <person name="Liu R."/>
            <person name="Huang Z."/>
        </authorList>
    </citation>
    <scope>NUCLEOTIDE SEQUENCE [LARGE SCALE GENOMIC DNA]</scope>
    <source>
        <strain evidence="18 19">BH030017</strain>
    </source>
</reference>
<evidence type="ECO:0000256" key="9">
    <source>
        <dbReference type="ARBA" id="ARBA00022822"/>
    </source>
</evidence>
<dbReference type="InterPro" id="IPR005801">
    <property type="entry name" value="ADC_synthase"/>
</dbReference>
<dbReference type="PRINTS" id="PR00095">
    <property type="entry name" value="ANTSNTHASEI"/>
</dbReference>
<evidence type="ECO:0000259" key="17">
    <source>
        <dbReference type="Pfam" id="PF04715"/>
    </source>
</evidence>
<evidence type="ECO:0000256" key="14">
    <source>
        <dbReference type="ARBA" id="ARBA00047683"/>
    </source>
</evidence>
<comment type="cofactor">
    <cofactor evidence="1 15">
        <name>Mg(2+)</name>
        <dbReference type="ChEBI" id="CHEBI:18420"/>
    </cofactor>
</comment>
<evidence type="ECO:0000256" key="5">
    <source>
        <dbReference type="ARBA" id="ARBA00012266"/>
    </source>
</evidence>
<evidence type="ECO:0000256" key="6">
    <source>
        <dbReference type="ARBA" id="ARBA00020653"/>
    </source>
</evidence>
<evidence type="ECO:0000256" key="3">
    <source>
        <dbReference type="ARBA" id="ARBA00009562"/>
    </source>
</evidence>
<evidence type="ECO:0000256" key="4">
    <source>
        <dbReference type="ARBA" id="ARBA00011575"/>
    </source>
</evidence>
<comment type="function">
    <text evidence="13 15">Part of a heterotetrameric complex that catalyzes the two-step biosynthesis of anthranilate, an intermediate in the biosynthesis of L-tryptophan. In the first step, the glutamine-binding beta subunit (TrpG) of anthranilate synthase (AS) provides the glutamine amidotransferase activity which generates ammonia as a substrate that, along with chorismate, is used in the second step, catalyzed by the large alpha subunit of AS (TrpE) to produce anthranilate. In the absence of TrpG, TrpE can synthesize anthranilate directly from chorismate and high concentrations of ammonia.</text>
</comment>
<dbReference type="PANTHER" id="PTHR11236">
    <property type="entry name" value="AMINOBENZOATE/ANTHRANILATE SYNTHASE"/>
    <property type="match status" value="1"/>
</dbReference>
<protein>
    <recommendedName>
        <fullName evidence="6 15">Anthranilate synthase component 1</fullName>
        <ecNumber evidence="5 15">4.1.3.27</ecNumber>
    </recommendedName>
</protein>
<keyword evidence="11 15" id="KW-0057">Aromatic amino acid biosynthesis</keyword>
<dbReference type="EC" id="4.1.3.27" evidence="5 15"/>
<evidence type="ECO:0000256" key="12">
    <source>
        <dbReference type="ARBA" id="ARBA00023239"/>
    </source>
</evidence>
<evidence type="ECO:0000256" key="15">
    <source>
        <dbReference type="RuleBase" id="RU364045"/>
    </source>
</evidence>
<dbReference type="SUPFAM" id="SSF56322">
    <property type="entry name" value="ADC synthase"/>
    <property type="match status" value="1"/>
</dbReference>
<gene>
    <name evidence="15" type="primary">trpE</name>
    <name evidence="18" type="ORF">DS031_06820</name>
</gene>
<evidence type="ECO:0000256" key="11">
    <source>
        <dbReference type="ARBA" id="ARBA00023141"/>
    </source>
</evidence>
<comment type="similarity">
    <text evidence="3 15">Belongs to the anthranilate synthase component I family.</text>
</comment>
<keyword evidence="7 15" id="KW-0028">Amino-acid biosynthesis</keyword>
<evidence type="ECO:0000256" key="10">
    <source>
        <dbReference type="ARBA" id="ARBA00022842"/>
    </source>
</evidence>
<dbReference type="GO" id="GO:0000162">
    <property type="term" value="P:L-tryptophan biosynthetic process"/>
    <property type="evidence" value="ECO:0007669"/>
    <property type="project" value="UniProtKB-UniPathway"/>
</dbReference>
<dbReference type="InterPro" id="IPR019999">
    <property type="entry name" value="Anth_synth_I-like"/>
</dbReference>
<comment type="pathway">
    <text evidence="2 15">Amino-acid biosynthesis; L-tryptophan biosynthesis; L-tryptophan from chorismate: step 1/5.</text>
</comment>
<accession>A0A366XZR8</accession>
<dbReference type="PANTHER" id="PTHR11236:SF48">
    <property type="entry name" value="ISOCHORISMATE SYNTHASE MENF"/>
    <property type="match status" value="1"/>
</dbReference>
<comment type="catalytic activity">
    <reaction evidence="14 15">
        <text>chorismate + L-glutamine = anthranilate + pyruvate + L-glutamate + H(+)</text>
        <dbReference type="Rhea" id="RHEA:21732"/>
        <dbReference type="ChEBI" id="CHEBI:15361"/>
        <dbReference type="ChEBI" id="CHEBI:15378"/>
        <dbReference type="ChEBI" id="CHEBI:16567"/>
        <dbReference type="ChEBI" id="CHEBI:29748"/>
        <dbReference type="ChEBI" id="CHEBI:29985"/>
        <dbReference type="ChEBI" id="CHEBI:58359"/>
        <dbReference type="EC" id="4.1.3.27"/>
    </reaction>
</comment>
<comment type="subunit">
    <text evidence="4 15">Heterotetramer consisting of two non-identical subunits: a beta subunit (TrpG) and a large alpha subunit (TrpE).</text>
</comment>
<dbReference type="GO" id="GO:0004049">
    <property type="term" value="F:anthranilate synthase activity"/>
    <property type="evidence" value="ECO:0007669"/>
    <property type="project" value="UniProtKB-EC"/>
</dbReference>
<evidence type="ECO:0000313" key="18">
    <source>
        <dbReference type="EMBL" id="RBW70279.1"/>
    </source>
</evidence>